<accession>A0A0F9RPX0</accession>
<dbReference type="InterPro" id="IPR036291">
    <property type="entry name" value="NAD(P)-bd_dom_sf"/>
</dbReference>
<evidence type="ECO:0000259" key="1">
    <source>
        <dbReference type="Pfam" id="PF01370"/>
    </source>
</evidence>
<evidence type="ECO:0000313" key="3">
    <source>
        <dbReference type="EMBL" id="KKN51862.1"/>
    </source>
</evidence>
<dbReference type="NCBIfam" id="TIGR01777">
    <property type="entry name" value="yfcH"/>
    <property type="match status" value="1"/>
</dbReference>
<dbReference type="Gene3D" id="3.40.50.720">
    <property type="entry name" value="NAD(P)-binding Rossmann-like Domain"/>
    <property type="match status" value="1"/>
</dbReference>
<dbReference type="InterPro" id="IPR013549">
    <property type="entry name" value="DUF1731"/>
</dbReference>
<comment type="caution">
    <text evidence="3">The sequence shown here is derived from an EMBL/GenBank/DDBJ whole genome shotgun (WGS) entry which is preliminary data.</text>
</comment>
<dbReference type="AlphaFoldDB" id="A0A0F9RPX0"/>
<dbReference type="InterPro" id="IPR001509">
    <property type="entry name" value="Epimerase_deHydtase"/>
</dbReference>
<feature type="domain" description="DUF1731" evidence="2">
    <location>
        <begin position="251"/>
        <end position="297"/>
    </location>
</feature>
<dbReference type="PANTHER" id="PTHR11092">
    <property type="entry name" value="SUGAR NUCLEOTIDE EPIMERASE RELATED"/>
    <property type="match status" value="1"/>
</dbReference>
<dbReference type="Pfam" id="PF08338">
    <property type="entry name" value="DUF1731"/>
    <property type="match status" value="1"/>
</dbReference>
<evidence type="ECO:0000259" key="2">
    <source>
        <dbReference type="Pfam" id="PF08338"/>
    </source>
</evidence>
<dbReference type="InterPro" id="IPR010099">
    <property type="entry name" value="SDR39U1"/>
</dbReference>
<reference evidence="3" key="1">
    <citation type="journal article" date="2015" name="Nature">
        <title>Complex archaea that bridge the gap between prokaryotes and eukaryotes.</title>
        <authorList>
            <person name="Spang A."/>
            <person name="Saw J.H."/>
            <person name="Jorgensen S.L."/>
            <person name="Zaremba-Niedzwiedzka K."/>
            <person name="Martijn J."/>
            <person name="Lind A.E."/>
            <person name="van Eijk R."/>
            <person name="Schleper C."/>
            <person name="Guy L."/>
            <person name="Ettema T.J."/>
        </authorList>
    </citation>
    <scope>NUCLEOTIDE SEQUENCE</scope>
</reference>
<name>A0A0F9RPX0_9ZZZZ</name>
<dbReference type="EMBL" id="LAZR01001045">
    <property type="protein sequence ID" value="KKN51862.1"/>
    <property type="molecule type" value="Genomic_DNA"/>
</dbReference>
<dbReference type="PANTHER" id="PTHR11092:SF0">
    <property type="entry name" value="EPIMERASE FAMILY PROTEIN SDR39U1"/>
    <property type="match status" value="1"/>
</dbReference>
<organism evidence="3">
    <name type="scientific">marine sediment metagenome</name>
    <dbReference type="NCBI Taxonomy" id="412755"/>
    <lineage>
        <taxon>unclassified sequences</taxon>
        <taxon>metagenomes</taxon>
        <taxon>ecological metagenomes</taxon>
    </lineage>
</organism>
<feature type="domain" description="NAD-dependent epimerase/dehydratase" evidence="1">
    <location>
        <begin position="4"/>
        <end position="224"/>
    </location>
</feature>
<sequence length="302" mass="33742">MKHILITGGTGLIGSALCQQLIKKHYKVTVLSRHLNTVSKKCNPQVRGITSLSEIMDDDTVDVMINLAGEPIADKRWSTNRKKQLEASRIDLTRELIQWMANKQIKPNCLISGSAIGWYGDGGDKILTEQSQHHDEYTHHLCDEWEKQALRAQHFGIRVCIIRTGLVLARQGGFIPKMLLPFKLGLGGQLGDGEQFMPWIHLIDIVNLIIFLVENSQANGVFNACSPRPISNKTFTAAFARQLHRVAFIPLPAWLLKSLLGEMSRLLLTGQNAIPEKARAIGFRFVYTNISLALADILSTKK</sequence>
<protein>
    <recommendedName>
        <fullName evidence="4">NAD-dependent epimerase/dehydratase domain-containing protein</fullName>
    </recommendedName>
</protein>
<evidence type="ECO:0008006" key="4">
    <source>
        <dbReference type="Google" id="ProtNLM"/>
    </source>
</evidence>
<dbReference type="SUPFAM" id="SSF51735">
    <property type="entry name" value="NAD(P)-binding Rossmann-fold domains"/>
    <property type="match status" value="1"/>
</dbReference>
<proteinExistence type="predicted"/>
<dbReference type="Pfam" id="PF01370">
    <property type="entry name" value="Epimerase"/>
    <property type="match status" value="1"/>
</dbReference>
<gene>
    <name evidence="3" type="ORF">LCGC14_0618400</name>
</gene>